<evidence type="ECO:0000256" key="2">
    <source>
        <dbReference type="ARBA" id="ARBA00023163"/>
    </source>
</evidence>
<dbReference type="InterPro" id="IPR056433">
    <property type="entry name" value="DmsR-like_N"/>
</dbReference>
<name>L9VUV9_9EURY</name>
<dbReference type="InterPro" id="IPR036388">
    <property type="entry name" value="WH-like_DNA-bd_sf"/>
</dbReference>
<keyword evidence="2" id="KW-0804">Transcription</keyword>
<feature type="domain" description="HTH bat-type" evidence="3">
    <location>
        <begin position="168"/>
        <end position="219"/>
    </location>
</feature>
<comment type="caution">
    <text evidence="5">The sequence shown here is derived from an EMBL/GenBank/DDBJ whole genome shotgun (WGS) entry which is preliminary data.</text>
</comment>
<evidence type="ECO:0000256" key="1">
    <source>
        <dbReference type="ARBA" id="ARBA00023015"/>
    </source>
</evidence>
<dbReference type="EMBL" id="AOHW01000030">
    <property type="protein sequence ID" value="ELY40816.1"/>
    <property type="molecule type" value="Genomic_DNA"/>
</dbReference>
<gene>
    <name evidence="5" type="ORF">C496_10926</name>
</gene>
<dbReference type="PANTHER" id="PTHR34236:SF1">
    <property type="entry name" value="DIMETHYL SULFOXIDE REDUCTASE TRANSCRIPTIONAL ACTIVATOR"/>
    <property type="match status" value="1"/>
</dbReference>
<keyword evidence="6" id="KW-1185">Reference proteome</keyword>
<dbReference type="PATRIC" id="fig|1114856.3.peg.2275"/>
<dbReference type="eggNOG" id="arCOG02280">
    <property type="taxonomic scope" value="Archaea"/>
</dbReference>
<feature type="domain" description="DmsR-like N-terminal" evidence="4">
    <location>
        <begin position="9"/>
        <end position="152"/>
    </location>
</feature>
<dbReference type="InterPro" id="IPR007050">
    <property type="entry name" value="HTH_bacterioopsin"/>
</dbReference>
<organism evidence="5 6">
    <name type="scientific">Natronorubrum tibetense GA33</name>
    <dbReference type="NCBI Taxonomy" id="1114856"/>
    <lineage>
        <taxon>Archaea</taxon>
        <taxon>Methanobacteriati</taxon>
        <taxon>Methanobacteriota</taxon>
        <taxon>Stenosarchaea group</taxon>
        <taxon>Halobacteria</taxon>
        <taxon>Halobacteriales</taxon>
        <taxon>Natrialbaceae</taxon>
        <taxon>Natronorubrum</taxon>
    </lineage>
</organism>
<evidence type="ECO:0000259" key="4">
    <source>
        <dbReference type="Pfam" id="PF24277"/>
    </source>
</evidence>
<proteinExistence type="predicted"/>
<dbReference type="Gene3D" id="1.10.10.10">
    <property type="entry name" value="Winged helix-like DNA-binding domain superfamily/Winged helix DNA-binding domain"/>
    <property type="match status" value="1"/>
</dbReference>
<dbReference type="AlphaFoldDB" id="L9VUV9"/>
<evidence type="ECO:0000313" key="5">
    <source>
        <dbReference type="EMBL" id="ELY40816.1"/>
    </source>
</evidence>
<evidence type="ECO:0000259" key="3">
    <source>
        <dbReference type="Pfam" id="PF04967"/>
    </source>
</evidence>
<dbReference type="Pfam" id="PF24277">
    <property type="entry name" value="DmsR_N"/>
    <property type="match status" value="1"/>
</dbReference>
<sequence length="225" mass="24575">MRGVEIVRMTGFRATVVVQEPADCPIADVSAATDDPITSVTRSRAAIDGTVVEEFGVAADASAETVDASTAAEMTPVQATDREEIYRFERESTADCACEIIERTGTPISSVRAHDGALLLTFRTLDLEEIADIVDGLRARFDGVLVEELTQDHEDDSSDRVIVDRDLLTTRQREILETAHKLGYFEYPKGANATDVAEELDIARSTFTEHLAAAQTKLLDALLEE</sequence>
<dbReference type="PANTHER" id="PTHR34236">
    <property type="entry name" value="DIMETHYL SULFOXIDE REDUCTASE TRANSCRIPTIONAL ACTIVATOR"/>
    <property type="match status" value="1"/>
</dbReference>
<accession>L9VUV9</accession>
<keyword evidence="1" id="KW-0805">Transcription regulation</keyword>
<evidence type="ECO:0000313" key="6">
    <source>
        <dbReference type="Proteomes" id="UP000011599"/>
    </source>
</evidence>
<reference evidence="5 6" key="1">
    <citation type="journal article" date="2014" name="PLoS Genet.">
        <title>Phylogenetically driven sequencing of extremely halophilic archaea reveals strategies for static and dynamic osmo-response.</title>
        <authorList>
            <person name="Becker E.A."/>
            <person name="Seitzer P.M."/>
            <person name="Tritt A."/>
            <person name="Larsen D."/>
            <person name="Krusor M."/>
            <person name="Yao A.I."/>
            <person name="Wu D."/>
            <person name="Madern D."/>
            <person name="Eisen J.A."/>
            <person name="Darling A.E."/>
            <person name="Facciotti M.T."/>
        </authorList>
    </citation>
    <scope>NUCLEOTIDE SEQUENCE [LARGE SCALE GENOMIC DNA]</scope>
    <source>
        <strain evidence="5 6">GA33</strain>
    </source>
</reference>
<dbReference type="STRING" id="1114856.GCA_000383975_02608"/>
<protein>
    <submittedName>
        <fullName evidence="5">Bacterio-opsin activator HTH domain-containing protein</fullName>
    </submittedName>
</protein>
<dbReference type="Pfam" id="PF04967">
    <property type="entry name" value="HTH_10"/>
    <property type="match status" value="1"/>
</dbReference>
<dbReference type="Proteomes" id="UP000011599">
    <property type="component" value="Unassembled WGS sequence"/>
</dbReference>